<proteinExistence type="predicted"/>
<evidence type="ECO:0000313" key="2">
    <source>
        <dbReference type="Proteomes" id="UP001501074"/>
    </source>
</evidence>
<sequence>MPRMRQGEAHGAKTHAGTVFGLLRRVGQKLETLCPRCGQQARPVIVVASPFRLHKLSQVPRFFLDAMKIHRQVTRSEGTVGGWPKPIRYAASSSP</sequence>
<accession>A0ABP6ZGB1</accession>
<protein>
    <submittedName>
        <fullName evidence="1">Uncharacterized protein</fullName>
    </submittedName>
</protein>
<organism evidence="1 2">
    <name type="scientific">Kineosporia mesophila</name>
    <dbReference type="NCBI Taxonomy" id="566012"/>
    <lineage>
        <taxon>Bacteria</taxon>
        <taxon>Bacillati</taxon>
        <taxon>Actinomycetota</taxon>
        <taxon>Actinomycetes</taxon>
        <taxon>Kineosporiales</taxon>
        <taxon>Kineosporiaceae</taxon>
        <taxon>Kineosporia</taxon>
    </lineage>
</organism>
<name>A0ABP6ZGB1_9ACTN</name>
<dbReference type="Proteomes" id="UP001501074">
    <property type="component" value="Unassembled WGS sequence"/>
</dbReference>
<dbReference type="EMBL" id="BAAAZO010000003">
    <property type="protein sequence ID" value="GAA3608751.1"/>
    <property type="molecule type" value="Genomic_DNA"/>
</dbReference>
<reference evidence="2" key="1">
    <citation type="journal article" date="2019" name="Int. J. Syst. Evol. Microbiol.">
        <title>The Global Catalogue of Microorganisms (GCM) 10K type strain sequencing project: providing services to taxonomists for standard genome sequencing and annotation.</title>
        <authorList>
            <consortium name="The Broad Institute Genomics Platform"/>
            <consortium name="The Broad Institute Genome Sequencing Center for Infectious Disease"/>
            <person name="Wu L."/>
            <person name="Ma J."/>
        </authorList>
    </citation>
    <scope>NUCLEOTIDE SEQUENCE [LARGE SCALE GENOMIC DNA]</scope>
    <source>
        <strain evidence="2">JCM 16902</strain>
    </source>
</reference>
<comment type="caution">
    <text evidence="1">The sequence shown here is derived from an EMBL/GenBank/DDBJ whole genome shotgun (WGS) entry which is preliminary data.</text>
</comment>
<evidence type="ECO:0000313" key="1">
    <source>
        <dbReference type="EMBL" id="GAA3608751.1"/>
    </source>
</evidence>
<keyword evidence="2" id="KW-1185">Reference proteome</keyword>
<gene>
    <name evidence="1" type="ORF">GCM10022223_25990</name>
</gene>